<name>A0AA38LBG3_TAXCH</name>
<dbReference type="EMBL" id="JAHRHJ020000004">
    <property type="protein sequence ID" value="KAH9317586.1"/>
    <property type="molecule type" value="Genomic_DNA"/>
</dbReference>
<accession>A0AA38LBG3</accession>
<keyword evidence="2" id="KW-1185">Reference proteome</keyword>
<dbReference type="Proteomes" id="UP000824469">
    <property type="component" value="Unassembled WGS sequence"/>
</dbReference>
<organism evidence="1 2">
    <name type="scientific">Taxus chinensis</name>
    <name type="common">Chinese yew</name>
    <name type="synonym">Taxus wallichiana var. chinensis</name>
    <dbReference type="NCBI Taxonomy" id="29808"/>
    <lineage>
        <taxon>Eukaryota</taxon>
        <taxon>Viridiplantae</taxon>
        <taxon>Streptophyta</taxon>
        <taxon>Embryophyta</taxon>
        <taxon>Tracheophyta</taxon>
        <taxon>Spermatophyta</taxon>
        <taxon>Pinopsida</taxon>
        <taxon>Pinidae</taxon>
        <taxon>Conifers II</taxon>
        <taxon>Cupressales</taxon>
        <taxon>Taxaceae</taxon>
        <taxon>Taxus</taxon>
    </lineage>
</organism>
<dbReference type="AlphaFoldDB" id="A0AA38LBG3"/>
<evidence type="ECO:0000313" key="1">
    <source>
        <dbReference type="EMBL" id="KAH9317586.1"/>
    </source>
</evidence>
<comment type="caution">
    <text evidence="1">The sequence shown here is derived from an EMBL/GenBank/DDBJ whole genome shotgun (WGS) entry which is preliminary data.</text>
</comment>
<sequence length="59" mass="6859">VIKDPSVIPPTSSPSNYNVEEEFEISNFMFEDEGNRGDQIVDQEDTMEEVEYIQQDNME</sequence>
<feature type="non-terminal residue" evidence="1">
    <location>
        <position position="59"/>
    </location>
</feature>
<feature type="non-terminal residue" evidence="1">
    <location>
        <position position="1"/>
    </location>
</feature>
<evidence type="ECO:0000313" key="2">
    <source>
        <dbReference type="Proteomes" id="UP000824469"/>
    </source>
</evidence>
<reference evidence="1 2" key="1">
    <citation type="journal article" date="2021" name="Nat. Plants">
        <title>The Taxus genome provides insights into paclitaxel biosynthesis.</title>
        <authorList>
            <person name="Xiong X."/>
            <person name="Gou J."/>
            <person name="Liao Q."/>
            <person name="Li Y."/>
            <person name="Zhou Q."/>
            <person name="Bi G."/>
            <person name="Li C."/>
            <person name="Du R."/>
            <person name="Wang X."/>
            <person name="Sun T."/>
            <person name="Guo L."/>
            <person name="Liang H."/>
            <person name="Lu P."/>
            <person name="Wu Y."/>
            <person name="Zhang Z."/>
            <person name="Ro D.K."/>
            <person name="Shang Y."/>
            <person name="Huang S."/>
            <person name="Yan J."/>
        </authorList>
    </citation>
    <scope>NUCLEOTIDE SEQUENCE [LARGE SCALE GENOMIC DNA]</scope>
    <source>
        <strain evidence="1">Ta-2019</strain>
    </source>
</reference>
<gene>
    <name evidence="1" type="ORF">KI387_019355</name>
</gene>
<proteinExistence type="predicted"/>
<protein>
    <submittedName>
        <fullName evidence="1">Uncharacterized protein</fullName>
    </submittedName>
</protein>